<protein>
    <recommendedName>
        <fullName evidence="5">Coiled-coil domain-containing protein 151</fullName>
    </recommendedName>
</protein>
<keyword evidence="1" id="KW-0175">Coiled coil</keyword>
<dbReference type="GO" id="GO:0036064">
    <property type="term" value="C:ciliary basal body"/>
    <property type="evidence" value="ECO:0007669"/>
    <property type="project" value="TreeGrafter"/>
</dbReference>
<dbReference type="OrthoDB" id="269804at2759"/>
<dbReference type="AlphaFoldDB" id="A0A0N0BCT3"/>
<evidence type="ECO:0000313" key="4">
    <source>
        <dbReference type="Proteomes" id="UP000053105"/>
    </source>
</evidence>
<dbReference type="EMBL" id="KQ435899">
    <property type="protein sequence ID" value="KOX69114.1"/>
    <property type="molecule type" value="Genomic_DNA"/>
</dbReference>
<dbReference type="GO" id="GO:0097542">
    <property type="term" value="C:ciliary tip"/>
    <property type="evidence" value="ECO:0007669"/>
    <property type="project" value="TreeGrafter"/>
</dbReference>
<organism evidence="3 4">
    <name type="scientific">Melipona quadrifasciata</name>
    <dbReference type="NCBI Taxonomy" id="166423"/>
    <lineage>
        <taxon>Eukaryota</taxon>
        <taxon>Metazoa</taxon>
        <taxon>Ecdysozoa</taxon>
        <taxon>Arthropoda</taxon>
        <taxon>Hexapoda</taxon>
        <taxon>Insecta</taxon>
        <taxon>Pterygota</taxon>
        <taxon>Neoptera</taxon>
        <taxon>Endopterygota</taxon>
        <taxon>Hymenoptera</taxon>
        <taxon>Apocrita</taxon>
        <taxon>Aculeata</taxon>
        <taxon>Apoidea</taxon>
        <taxon>Anthophila</taxon>
        <taxon>Apidae</taxon>
        <taxon>Melipona</taxon>
    </lineage>
</organism>
<dbReference type="STRING" id="166423.A0A0N0BCT3"/>
<feature type="region of interest" description="Disordered" evidence="2">
    <location>
        <begin position="38"/>
        <end position="69"/>
    </location>
</feature>
<name>A0A0N0BCT3_9HYME</name>
<evidence type="ECO:0000313" key="3">
    <source>
        <dbReference type="EMBL" id="KOX69114.1"/>
    </source>
</evidence>
<dbReference type="PANTHER" id="PTHR46518:SF1">
    <property type="entry name" value="OUTER DYNEIN ARM-DOCKING COMPLEX SUBUNIT 3"/>
    <property type="match status" value="1"/>
</dbReference>
<evidence type="ECO:0000256" key="2">
    <source>
        <dbReference type="SAM" id="MobiDB-lite"/>
    </source>
</evidence>
<dbReference type="Proteomes" id="UP000053105">
    <property type="component" value="Unassembled WGS sequence"/>
</dbReference>
<evidence type="ECO:0000256" key="1">
    <source>
        <dbReference type="SAM" id="Coils"/>
    </source>
</evidence>
<feature type="compositionally biased region" description="Acidic residues" evidence="2">
    <location>
        <begin position="55"/>
        <end position="68"/>
    </location>
</feature>
<sequence>MVKAGGGRHGAIRGTAPGGLIAIMAGNRLVTTETENNSMLAAPPGLNHQQHTVGEEGEQEKEEEEEEEGTLRFFNNTAGPQVLLQVSAEGTAQRLDSREWVPIRAKSESQPVGDVKARDDARNEGQRKANFEEYEAKKHEYAKKIAALKQSIKQLYVEYANVQNVITKYDDQNRKIDQNEGKSESKIRASRESSAHGKKRNLGEAINKMQEDNVRLRKKHDLIKYQRKKRQQKLHSLLDEYGKLMSNKTQKIFKRKTENPSRNKIVKLEVLLEHIRMMQIKANIARMKYRSMCSDLKQKSVLHASSLKNLEDEIKEQESEIKRLQASHDFNCQTDSVKEEAIALKDHMQETLIKEEIEVTNCSRERYLVLEEYRQRVSERKMELERLEKMIFQSRPRDIFDTRGKSHAQFTEDISKDEVTRLEETFAKLRSATGVSKSEDVLNRFLGQRATKDNLQKMRVATEQEKMALEKQRLQLIDEMETRKFSETKDAEQNAEETEKLNQLIERHRSRQLKADTERQKVEELLQEITTTLWNVCNKFRDVMDTLPKDPKEIQQPLQLIDLMNERATSIVEALGGPDKYLEVLDEISVDKLETVSIATTSVEGKAARTNGGPLFPRFPSSATQATLPSEDEEDVPTRNTLKKQAQQLIDIKSRRKGFTFKR</sequence>
<feature type="compositionally biased region" description="Polar residues" evidence="2">
    <location>
        <begin position="638"/>
        <end position="647"/>
    </location>
</feature>
<feature type="compositionally biased region" description="Basic and acidic residues" evidence="2">
    <location>
        <begin position="115"/>
        <end position="126"/>
    </location>
</feature>
<accession>A0A0N0BCT3</accession>
<proteinExistence type="predicted"/>
<dbReference type="GO" id="GO:0003341">
    <property type="term" value="P:cilium movement"/>
    <property type="evidence" value="ECO:0007669"/>
    <property type="project" value="InterPro"/>
</dbReference>
<feature type="compositionally biased region" description="Basic and acidic residues" evidence="2">
    <location>
        <begin position="176"/>
        <end position="195"/>
    </location>
</feature>
<feature type="region of interest" description="Disordered" evidence="2">
    <location>
        <begin position="102"/>
        <end position="126"/>
    </location>
</feature>
<dbReference type="GO" id="GO:0036158">
    <property type="term" value="P:outer dynein arm assembly"/>
    <property type="evidence" value="ECO:0007669"/>
    <property type="project" value="InterPro"/>
</dbReference>
<feature type="region of interest" description="Disordered" evidence="2">
    <location>
        <begin position="606"/>
        <end position="647"/>
    </location>
</feature>
<dbReference type="GO" id="GO:0035253">
    <property type="term" value="C:ciliary rootlet"/>
    <property type="evidence" value="ECO:0007669"/>
    <property type="project" value="TreeGrafter"/>
</dbReference>
<feature type="coiled-coil region" evidence="1">
    <location>
        <begin position="452"/>
        <end position="511"/>
    </location>
</feature>
<feature type="coiled-coil region" evidence="1">
    <location>
        <begin position="300"/>
        <end position="327"/>
    </location>
</feature>
<evidence type="ECO:0008006" key="5">
    <source>
        <dbReference type="Google" id="ProtNLM"/>
    </source>
</evidence>
<dbReference type="PANTHER" id="PTHR46518">
    <property type="entry name" value="COILED-COIL DOMAIN-CONTAINING PROTEIN 151"/>
    <property type="match status" value="1"/>
</dbReference>
<feature type="region of interest" description="Disordered" evidence="2">
    <location>
        <begin position="176"/>
        <end position="202"/>
    </location>
</feature>
<gene>
    <name evidence="3" type="ORF">WN51_06171</name>
</gene>
<keyword evidence="4" id="KW-1185">Reference proteome</keyword>
<reference evidence="3 4" key="1">
    <citation type="submission" date="2015-07" db="EMBL/GenBank/DDBJ databases">
        <title>The genome of Melipona quadrifasciata.</title>
        <authorList>
            <person name="Pan H."/>
            <person name="Kapheim K."/>
        </authorList>
    </citation>
    <scope>NUCLEOTIDE SEQUENCE [LARGE SCALE GENOMIC DNA]</scope>
    <source>
        <strain evidence="3">0111107301</strain>
        <tissue evidence="3">Whole body</tissue>
    </source>
</reference>
<dbReference type="InterPro" id="IPR033192">
    <property type="entry name" value="ODAD3"/>
</dbReference>
<feature type="coiled-coil region" evidence="1">
    <location>
        <begin position="131"/>
        <end position="165"/>
    </location>
</feature>